<dbReference type="PANTHER" id="PTHR10655">
    <property type="entry name" value="LYSOPHOSPHOLIPASE-RELATED"/>
    <property type="match status" value="1"/>
</dbReference>
<dbReference type="RefSeq" id="XP_040633292.1">
    <property type="nucleotide sequence ID" value="XM_040777488.1"/>
</dbReference>
<dbReference type="InterPro" id="IPR050565">
    <property type="entry name" value="LYPA1-2/EST-like"/>
</dbReference>
<dbReference type="GO" id="GO:0052689">
    <property type="term" value="F:carboxylic ester hydrolase activity"/>
    <property type="evidence" value="ECO:0007669"/>
    <property type="project" value="UniProtKB-KW"/>
</dbReference>
<dbReference type="GO" id="GO:0005737">
    <property type="term" value="C:cytoplasm"/>
    <property type="evidence" value="ECO:0007669"/>
    <property type="project" value="TreeGrafter"/>
</dbReference>
<feature type="domain" description="Phospholipase/carboxylesterase/thioesterase" evidence="10">
    <location>
        <begin position="13"/>
        <end position="237"/>
    </location>
</feature>
<comment type="similarity">
    <text evidence="1">Belongs to the AB hydrolase superfamily. AB hydrolase 2 family.</text>
</comment>
<dbReference type="STRING" id="1858805.M5GH05"/>
<gene>
    <name evidence="11" type="ORF">DACRYDRAFT_97864</name>
</gene>
<keyword evidence="12" id="KW-1185">Reference proteome</keyword>
<evidence type="ECO:0000256" key="6">
    <source>
        <dbReference type="ARBA" id="ARBA00022832"/>
    </source>
</evidence>
<dbReference type="EMBL" id="JH795855">
    <property type="protein sequence ID" value="EJU06398.1"/>
    <property type="molecule type" value="Genomic_DNA"/>
</dbReference>
<name>M5GH05_DACPD</name>
<evidence type="ECO:0000256" key="2">
    <source>
        <dbReference type="ARBA" id="ARBA00012423"/>
    </source>
</evidence>
<evidence type="ECO:0000256" key="4">
    <source>
        <dbReference type="ARBA" id="ARBA00022487"/>
    </source>
</evidence>
<evidence type="ECO:0000256" key="7">
    <source>
        <dbReference type="ARBA" id="ARBA00029392"/>
    </source>
</evidence>
<accession>M5GH05</accession>
<keyword evidence="6" id="KW-0276">Fatty acid metabolism</keyword>
<comment type="catalytic activity">
    <reaction evidence="9">
        <text>S-hexadecanoyl-L-cysteinyl-[protein] + H2O = L-cysteinyl-[protein] + hexadecanoate + H(+)</text>
        <dbReference type="Rhea" id="RHEA:19233"/>
        <dbReference type="Rhea" id="RHEA-COMP:10131"/>
        <dbReference type="Rhea" id="RHEA-COMP:11032"/>
        <dbReference type="ChEBI" id="CHEBI:7896"/>
        <dbReference type="ChEBI" id="CHEBI:15377"/>
        <dbReference type="ChEBI" id="CHEBI:15378"/>
        <dbReference type="ChEBI" id="CHEBI:29950"/>
        <dbReference type="ChEBI" id="CHEBI:74151"/>
        <dbReference type="EC" id="3.1.2.22"/>
    </reaction>
</comment>
<evidence type="ECO:0000256" key="5">
    <source>
        <dbReference type="ARBA" id="ARBA00022801"/>
    </source>
</evidence>
<dbReference type="PANTHER" id="PTHR10655:SF17">
    <property type="entry name" value="LYSOPHOSPHOLIPASE-LIKE PROTEIN 1"/>
    <property type="match status" value="1"/>
</dbReference>
<keyword evidence="6" id="KW-0443">Lipid metabolism</keyword>
<dbReference type="AlphaFoldDB" id="M5GH05"/>
<sequence length="242" mass="26672">MAHLQPLKFVQVLPKAKHTATVFFMHGLGDSGAGWAPVADMLSEKLPHVKWILPNARTQPVTVNWGMDSPSWFDIYTLGDRSMPQREDERGMLDSVVSIEALVADEIEKNNIPSERIIVGGFSQGGALSMLFGTTTKHKLGGIVVLSAWLPLRDKIASMVSPELKTLPIFQGHGVQDAIVQCEWGRLSGEYLKEKFGVKVAEPGKLKEGGIIFKTYQGLLHGASDEEIEDLSKWLQEVLPNN</sequence>
<evidence type="ECO:0000256" key="9">
    <source>
        <dbReference type="ARBA" id="ARBA00047337"/>
    </source>
</evidence>
<dbReference type="HOGENOM" id="CLU_049413_3_5_1"/>
<dbReference type="InterPro" id="IPR029058">
    <property type="entry name" value="AB_hydrolase_fold"/>
</dbReference>
<evidence type="ECO:0000259" key="10">
    <source>
        <dbReference type="Pfam" id="PF02230"/>
    </source>
</evidence>
<comment type="function">
    <text evidence="7">Hydrolyzes fatty acids from S-acylated cysteine residues in proteins with a strong preference for palmitoylated G-alpha proteins over other acyl substrates. Mediates the deacylation of G-alpha proteins such as GPA1 in vivo, but has weak or no activity toward palmitoylated Ras proteins. Has weak lysophospholipase activity in vitro; however such activity may not exist in vivo.</text>
</comment>
<dbReference type="EC" id="3.1.2.22" evidence="2"/>
<dbReference type="InterPro" id="IPR003140">
    <property type="entry name" value="PLipase/COase/thioEstase"/>
</dbReference>
<dbReference type="Gene3D" id="3.40.50.1820">
    <property type="entry name" value="alpha/beta hydrolase"/>
    <property type="match status" value="1"/>
</dbReference>
<proteinExistence type="inferred from homology"/>
<dbReference type="SUPFAM" id="SSF53474">
    <property type="entry name" value="alpha/beta-Hydrolases"/>
    <property type="match status" value="1"/>
</dbReference>
<dbReference type="OMA" id="WYDILAM"/>
<protein>
    <recommendedName>
        <fullName evidence="3">Acyl-protein thioesterase 1</fullName>
        <ecNumber evidence="2">3.1.2.22</ecNumber>
    </recommendedName>
    <alternativeName>
        <fullName evidence="8">Palmitoyl-protein hydrolase</fullName>
    </alternativeName>
</protein>
<reference evidence="11 12" key="1">
    <citation type="journal article" date="2012" name="Science">
        <title>The Paleozoic origin of enzymatic lignin decomposition reconstructed from 31 fungal genomes.</title>
        <authorList>
            <person name="Floudas D."/>
            <person name="Binder M."/>
            <person name="Riley R."/>
            <person name="Barry K."/>
            <person name="Blanchette R.A."/>
            <person name="Henrissat B."/>
            <person name="Martinez A.T."/>
            <person name="Otillar R."/>
            <person name="Spatafora J.W."/>
            <person name="Yadav J.S."/>
            <person name="Aerts A."/>
            <person name="Benoit I."/>
            <person name="Boyd A."/>
            <person name="Carlson A."/>
            <person name="Copeland A."/>
            <person name="Coutinho P.M."/>
            <person name="de Vries R.P."/>
            <person name="Ferreira P."/>
            <person name="Findley K."/>
            <person name="Foster B."/>
            <person name="Gaskell J."/>
            <person name="Glotzer D."/>
            <person name="Gorecki P."/>
            <person name="Heitman J."/>
            <person name="Hesse C."/>
            <person name="Hori C."/>
            <person name="Igarashi K."/>
            <person name="Jurgens J.A."/>
            <person name="Kallen N."/>
            <person name="Kersten P."/>
            <person name="Kohler A."/>
            <person name="Kuees U."/>
            <person name="Kumar T.K.A."/>
            <person name="Kuo A."/>
            <person name="LaButti K."/>
            <person name="Larrondo L.F."/>
            <person name="Lindquist E."/>
            <person name="Ling A."/>
            <person name="Lombard V."/>
            <person name="Lucas S."/>
            <person name="Lundell T."/>
            <person name="Martin R."/>
            <person name="McLaughlin D.J."/>
            <person name="Morgenstern I."/>
            <person name="Morin E."/>
            <person name="Murat C."/>
            <person name="Nagy L.G."/>
            <person name="Nolan M."/>
            <person name="Ohm R.A."/>
            <person name="Patyshakuliyeva A."/>
            <person name="Rokas A."/>
            <person name="Ruiz-Duenas F.J."/>
            <person name="Sabat G."/>
            <person name="Salamov A."/>
            <person name="Samejima M."/>
            <person name="Schmutz J."/>
            <person name="Slot J.C."/>
            <person name="St John F."/>
            <person name="Stenlid J."/>
            <person name="Sun H."/>
            <person name="Sun S."/>
            <person name="Syed K."/>
            <person name="Tsang A."/>
            <person name="Wiebenga A."/>
            <person name="Young D."/>
            <person name="Pisabarro A."/>
            <person name="Eastwood D.C."/>
            <person name="Martin F."/>
            <person name="Cullen D."/>
            <person name="Grigoriev I.V."/>
            <person name="Hibbett D.S."/>
        </authorList>
    </citation>
    <scope>NUCLEOTIDE SEQUENCE [LARGE SCALE GENOMIC DNA]</scope>
    <source>
        <strain evidence="11 12">DJM-731 SS1</strain>
    </source>
</reference>
<dbReference type="GO" id="GO:0006631">
    <property type="term" value="P:fatty acid metabolic process"/>
    <property type="evidence" value="ECO:0007669"/>
    <property type="project" value="UniProtKB-KW"/>
</dbReference>
<evidence type="ECO:0000256" key="1">
    <source>
        <dbReference type="ARBA" id="ARBA00006499"/>
    </source>
</evidence>
<dbReference type="GO" id="GO:0008474">
    <property type="term" value="F:palmitoyl-(protein) hydrolase activity"/>
    <property type="evidence" value="ECO:0007669"/>
    <property type="project" value="UniProtKB-EC"/>
</dbReference>
<evidence type="ECO:0000256" key="8">
    <source>
        <dbReference type="ARBA" id="ARBA00031195"/>
    </source>
</evidence>
<evidence type="ECO:0000256" key="3">
    <source>
        <dbReference type="ARBA" id="ARBA00014923"/>
    </source>
</evidence>
<dbReference type="Proteomes" id="UP000030653">
    <property type="component" value="Unassembled WGS sequence"/>
</dbReference>
<keyword evidence="5" id="KW-0378">Hydrolase</keyword>
<organism evidence="11 12">
    <name type="scientific">Dacryopinax primogenitus (strain DJM 731)</name>
    <name type="common">Brown rot fungus</name>
    <dbReference type="NCBI Taxonomy" id="1858805"/>
    <lineage>
        <taxon>Eukaryota</taxon>
        <taxon>Fungi</taxon>
        <taxon>Dikarya</taxon>
        <taxon>Basidiomycota</taxon>
        <taxon>Agaricomycotina</taxon>
        <taxon>Dacrymycetes</taxon>
        <taxon>Dacrymycetales</taxon>
        <taxon>Dacrymycetaceae</taxon>
        <taxon>Dacryopinax</taxon>
    </lineage>
</organism>
<dbReference type="Pfam" id="PF02230">
    <property type="entry name" value="Abhydrolase_2"/>
    <property type="match status" value="1"/>
</dbReference>
<dbReference type="GeneID" id="63692550"/>
<keyword evidence="4" id="KW-0719">Serine esterase</keyword>
<evidence type="ECO:0000313" key="11">
    <source>
        <dbReference type="EMBL" id="EJU06398.1"/>
    </source>
</evidence>
<dbReference type="OrthoDB" id="2418081at2759"/>
<evidence type="ECO:0000313" key="12">
    <source>
        <dbReference type="Proteomes" id="UP000030653"/>
    </source>
</evidence>